<dbReference type="GO" id="GO:0005634">
    <property type="term" value="C:nucleus"/>
    <property type="evidence" value="ECO:0007669"/>
    <property type="project" value="UniProtKB-SubCell"/>
</dbReference>
<comment type="subcellular location">
    <subcellularLocation>
        <location evidence="1">Nucleus</location>
    </subcellularLocation>
</comment>
<keyword evidence="4" id="KW-1185">Reference proteome</keyword>
<dbReference type="InterPro" id="IPR009057">
    <property type="entry name" value="Homeodomain-like_sf"/>
</dbReference>
<protein>
    <submittedName>
        <fullName evidence="3">HTH Tnp Tc3 2 domain containing protein</fullName>
    </submittedName>
</protein>
<dbReference type="AlphaFoldDB" id="A0A482VZW6"/>
<organism evidence="3 4">
    <name type="scientific">Asbolus verrucosus</name>
    <name type="common">Desert ironclad beetle</name>
    <dbReference type="NCBI Taxonomy" id="1661398"/>
    <lineage>
        <taxon>Eukaryota</taxon>
        <taxon>Metazoa</taxon>
        <taxon>Ecdysozoa</taxon>
        <taxon>Arthropoda</taxon>
        <taxon>Hexapoda</taxon>
        <taxon>Insecta</taxon>
        <taxon>Pterygota</taxon>
        <taxon>Neoptera</taxon>
        <taxon>Endopterygota</taxon>
        <taxon>Coleoptera</taxon>
        <taxon>Polyphaga</taxon>
        <taxon>Cucujiformia</taxon>
        <taxon>Tenebrionidae</taxon>
        <taxon>Pimeliinae</taxon>
        <taxon>Asbolus</taxon>
    </lineage>
</organism>
<dbReference type="STRING" id="1661398.A0A482VZW6"/>
<gene>
    <name evidence="3" type="ORF">BDFB_014528</name>
</gene>
<evidence type="ECO:0000313" key="3">
    <source>
        <dbReference type="EMBL" id="RZC38360.1"/>
    </source>
</evidence>
<dbReference type="GO" id="GO:0006313">
    <property type="term" value="P:DNA transposition"/>
    <property type="evidence" value="ECO:0007669"/>
    <property type="project" value="InterPro"/>
</dbReference>
<proteinExistence type="predicted"/>
<name>A0A482VZW6_ASBVE</name>
<dbReference type="OrthoDB" id="6779799at2759"/>
<dbReference type="Proteomes" id="UP000292052">
    <property type="component" value="Unassembled WGS sequence"/>
</dbReference>
<dbReference type="SUPFAM" id="SSF46689">
    <property type="entry name" value="Homeodomain-like"/>
    <property type="match status" value="1"/>
</dbReference>
<reference evidence="3 4" key="1">
    <citation type="submission" date="2017-03" db="EMBL/GenBank/DDBJ databases">
        <title>Genome of the blue death feigning beetle - Asbolus verrucosus.</title>
        <authorList>
            <person name="Rider S.D."/>
        </authorList>
    </citation>
    <scope>NUCLEOTIDE SEQUENCE [LARGE SCALE GENOMIC DNA]</scope>
    <source>
        <strain evidence="3">Butters</strain>
        <tissue evidence="3">Head and leg muscle</tissue>
    </source>
</reference>
<dbReference type="GO" id="GO:0003677">
    <property type="term" value="F:DNA binding"/>
    <property type="evidence" value="ECO:0007669"/>
    <property type="project" value="InterPro"/>
</dbReference>
<dbReference type="GO" id="GO:0015074">
    <property type="term" value="P:DNA integration"/>
    <property type="evidence" value="ECO:0007669"/>
    <property type="project" value="InterPro"/>
</dbReference>
<feature type="non-terminal residue" evidence="3">
    <location>
        <position position="108"/>
    </location>
</feature>
<evidence type="ECO:0000259" key="2">
    <source>
        <dbReference type="Pfam" id="PF01498"/>
    </source>
</evidence>
<evidence type="ECO:0000256" key="1">
    <source>
        <dbReference type="ARBA" id="ARBA00004123"/>
    </source>
</evidence>
<evidence type="ECO:0000313" key="4">
    <source>
        <dbReference type="Proteomes" id="UP000292052"/>
    </source>
</evidence>
<dbReference type="Pfam" id="PF01498">
    <property type="entry name" value="HTH_Tnp_Tc3_2"/>
    <property type="match status" value="1"/>
</dbReference>
<feature type="domain" description="Transposase Tc1-like" evidence="2">
    <location>
        <begin position="53"/>
        <end position="108"/>
    </location>
</feature>
<accession>A0A482VZW6</accession>
<dbReference type="InterPro" id="IPR002492">
    <property type="entry name" value="Transposase_Tc1-like"/>
</dbReference>
<comment type="caution">
    <text evidence="3">The sequence shown here is derived from an EMBL/GenBank/DDBJ whole genome shotgun (WGS) entry which is preliminary data.</text>
</comment>
<sequence length="108" mass="12416">MFEVGLRQLEVAERFRISQSVVMRLWTRYRGTGSVCRRRGQGRGRCTTVGDDRFLTLNARRNPNIAATSLLRELRNASEARPSVRTVRNRLHGVGLRSQRPLQRVPLT</sequence>
<dbReference type="EMBL" id="QDEB01044083">
    <property type="protein sequence ID" value="RZC38360.1"/>
    <property type="molecule type" value="Genomic_DNA"/>
</dbReference>